<reference evidence="1" key="1">
    <citation type="submission" date="2018-10" db="EMBL/GenBank/DDBJ databases">
        <title>The complete sequence of plasmid pCRE12-KPC.</title>
        <authorList>
            <person name="Dong D."/>
        </authorList>
    </citation>
    <scope>NUCLEOTIDE SEQUENCE</scope>
    <source>
        <plasmid evidence="1">pCRE12-KPC</plasmid>
    </source>
</reference>
<evidence type="ECO:0000313" key="1">
    <source>
        <dbReference type="EMBL" id="AZZ87228.1"/>
    </source>
</evidence>
<proteinExistence type="predicted"/>
<sequence length="52" mass="5676">MPVIRCSSVNVDNQNRRENALSAHVTGCRYVQKASVGSALRVRISGLQYLSA</sequence>
<keyword evidence="1" id="KW-0614">Plasmid</keyword>
<name>A0A3T0VB52_CITFR</name>
<dbReference type="AlphaFoldDB" id="A0A3T0VB52"/>
<dbReference type="EMBL" id="MK050973">
    <property type="protein sequence ID" value="AZZ87228.1"/>
    <property type="molecule type" value="Genomic_DNA"/>
</dbReference>
<accession>A0A3T0VB52</accession>
<organism evidence="1">
    <name type="scientific">Citrobacter freundii</name>
    <dbReference type="NCBI Taxonomy" id="546"/>
    <lineage>
        <taxon>Bacteria</taxon>
        <taxon>Pseudomonadati</taxon>
        <taxon>Pseudomonadota</taxon>
        <taxon>Gammaproteobacteria</taxon>
        <taxon>Enterobacterales</taxon>
        <taxon>Enterobacteriaceae</taxon>
        <taxon>Citrobacter</taxon>
        <taxon>Citrobacter freundii complex</taxon>
    </lineage>
</organism>
<geneLocation type="plasmid" evidence="1">
    <name>pCRE12-KPC</name>
</geneLocation>
<protein>
    <submittedName>
        <fullName evidence="1">Uncharacterized protein</fullName>
    </submittedName>
</protein>